<keyword evidence="5" id="KW-0378">Hydrolase</keyword>
<keyword evidence="9" id="KW-1015">Disulfide bond</keyword>
<gene>
    <name evidence="11" type="ORF">CBR_g38968</name>
</gene>
<keyword evidence="7" id="KW-0472">Membrane</keyword>
<evidence type="ECO:0000313" key="12">
    <source>
        <dbReference type="Proteomes" id="UP000265515"/>
    </source>
</evidence>
<evidence type="ECO:0000256" key="9">
    <source>
        <dbReference type="PIRSR" id="PIRSR601461-2"/>
    </source>
</evidence>
<keyword evidence="6" id="KW-1133">Transmembrane helix</keyword>
<evidence type="ECO:0000256" key="7">
    <source>
        <dbReference type="ARBA" id="ARBA00023136"/>
    </source>
</evidence>
<feature type="domain" description="Peptidase A1" evidence="10">
    <location>
        <begin position="1"/>
        <end position="352"/>
    </location>
</feature>
<reference evidence="11 12" key="1">
    <citation type="journal article" date="2018" name="Cell">
        <title>The Chara Genome: Secondary Complexity and Implications for Plant Terrestrialization.</title>
        <authorList>
            <person name="Nishiyama T."/>
            <person name="Sakayama H."/>
            <person name="Vries J.D."/>
            <person name="Buschmann H."/>
            <person name="Saint-Marcoux D."/>
            <person name="Ullrich K.K."/>
            <person name="Haas F.B."/>
            <person name="Vanderstraeten L."/>
            <person name="Becker D."/>
            <person name="Lang D."/>
            <person name="Vosolsobe S."/>
            <person name="Rombauts S."/>
            <person name="Wilhelmsson P.K.I."/>
            <person name="Janitza P."/>
            <person name="Kern R."/>
            <person name="Heyl A."/>
            <person name="Rumpler F."/>
            <person name="Villalobos L.I.A.C."/>
            <person name="Clay J.M."/>
            <person name="Skokan R."/>
            <person name="Toyoda A."/>
            <person name="Suzuki Y."/>
            <person name="Kagoshima H."/>
            <person name="Schijlen E."/>
            <person name="Tajeshwar N."/>
            <person name="Catarino B."/>
            <person name="Hetherington A.J."/>
            <person name="Saltykova A."/>
            <person name="Bonnot C."/>
            <person name="Breuninger H."/>
            <person name="Symeonidi A."/>
            <person name="Radhakrishnan G.V."/>
            <person name="Van Nieuwerburgh F."/>
            <person name="Deforce D."/>
            <person name="Chang C."/>
            <person name="Karol K.G."/>
            <person name="Hedrich R."/>
            <person name="Ulvskov P."/>
            <person name="Glockner G."/>
            <person name="Delwiche C.F."/>
            <person name="Petrasek J."/>
            <person name="Van de Peer Y."/>
            <person name="Friml J."/>
            <person name="Beilby M."/>
            <person name="Dolan L."/>
            <person name="Kohara Y."/>
            <person name="Sugano S."/>
            <person name="Fujiyama A."/>
            <person name="Delaux P.-M."/>
            <person name="Quint M."/>
            <person name="TheiBen G."/>
            <person name="Hagemann M."/>
            <person name="Harholt J."/>
            <person name="Dunand C."/>
            <person name="Zachgo S."/>
            <person name="Langdale J."/>
            <person name="Maumus F."/>
            <person name="Straeten D.V.D."/>
            <person name="Gould S.B."/>
            <person name="Rensing S.A."/>
        </authorList>
    </citation>
    <scope>NUCLEOTIDE SEQUENCE [LARGE SCALE GENOMIC DNA]</scope>
    <source>
        <strain evidence="11 12">S276</strain>
    </source>
</reference>
<evidence type="ECO:0000256" key="5">
    <source>
        <dbReference type="ARBA" id="ARBA00022801"/>
    </source>
</evidence>
<dbReference type="InterPro" id="IPR033121">
    <property type="entry name" value="PEPTIDASE_A1"/>
</dbReference>
<dbReference type="OrthoDB" id="2747330at2759"/>
<dbReference type="InterPro" id="IPR001969">
    <property type="entry name" value="Aspartic_peptidase_AS"/>
</dbReference>
<dbReference type="GO" id="GO:0006508">
    <property type="term" value="P:proteolysis"/>
    <property type="evidence" value="ECO:0007669"/>
    <property type="project" value="UniProtKB-KW"/>
</dbReference>
<dbReference type="InterPro" id="IPR032861">
    <property type="entry name" value="TAXi_N"/>
</dbReference>
<evidence type="ECO:0000256" key="8">
    <source>
        <dbReference type="ARBA" id="ARBA00046288"/>
    </source>
</evidence>
<dbReference type="Pfam" id="PF14543">
    <property type="entry name" value="TAXi_N"/>
    <property type="match status" value="1"/>
</dbReference>
<dbReference type="PANTHER" id="PTHR13683:SF375">
    <property type="entry name" value="PEPTIDASE A1 DOMAIN-CONTAINING PROTEIN"/>
    <property type="match status" value="1"/>
</dbReference>
<dbReference type="Proteomes" id="UP000265515">
    <property type="component" value="Unassembled WGS sequence"/>
</dbReference>
<evidence type="ECO:0000256" key="4">
    <source>
        <dbReference type="ARBA" id="ARBA00022729"/>
    </source>
</evidence>
<evidence type="ECO:0000256" key="6">
    <source>
        <dbReference type="ARBA" id="ARBA00022989"/>
    </source>
</evidence>
<dbReference type="PANTHER" id="PTHR13683">
    <property type="entry name" value="ASPARTYL PROTEASES"/>
    <property type="match status" value="1"/>
</dbReference>
<organism evidence="11 12">
    <name type="scientific">Chara braunii</name>
    <name type="common">Braun's stonewort</name>
    <dbReference type="NCBI Taxonomy" id="69332"/>
    <lineage>
        <taxon>Eukaryota</taxon>
        <taxon>Viridiplantae</taxon>
        <taxon>Streptophyta</taxon>
        <taxon>Charophyceae</taxon>
        <taxon>Charales</taxon>
        <taxon>Characeae</taxon>
        <taxon>Chara</taxon>
    </lineage>
</organism>
<protein>
    <recommendedName>
        <fullName evidence="10">Peptidase A1 domain-containing protein</fullName>
    </recommendedName>
</protein>
<keyword evidence="4" id="KW-0732">Signal</keyword>
<dbReference type="Gramene" id="GBG63657">
    <property type="protein sequence ID" value="GBG63657"/>
    <property type="gene ID" value="CBR_g38968"/>
</dbReference>
<dbReference type="PROSITE" id="PS51767">
    <property type="entry name" value="PEPTIDASE_A1"/>
    <property type="match status" value="1"/>
</dbReference>
<dbReference type="GO" id="GO:0012505">
    <property type="term" value="C:endomembrane system"/>
    <property type="evidence" value="ECO:0007669"/>
    <property type="project" value="UniProtKB-SubCell"/>
</dbReference>
<evidence type="ECO:0000256" key="3">
    <source>
        <dbReference type="ARBA" id="ARBA00022692"/>
    </source>
</evidence>
<keyword evidence="3" id="KW-0812">Transmembrane</keyword>
<dbReference type="InterPro" id="IPR021109">
    <property type="entry name" value="Peptidase_aspartic_dom_sf"/>
</dbReference>
<proteinExistence type="inferred from homology"/>
<keyword evidence="2" id="KW-0645">Protease</keyword>
<dbReference type="GO" id="GO:0004190">
    <property type="term" value="F:aspartic-type endopeptidase activity"/>
    <property type="evidence" value="ECO:0007669"/>
    <property type="project" value="InterPro"/>
</dbReference>
<comment type="similarity">
    <text evidence="1">Belongs to the peptidase A1 family.</text>
</comment>
<dbReference type="EMBL" id="BFEA01000041">
    <property type="protein sequence ID" value="GBG63657.1"/>
    <property type="molecule type" value="Genomic_DNA"/>
</dbReference>
<dbReference type="STRING" id="69332.A0A388K0V1"/>
<dbReference type="InterPro" id="IPR032799">
    <property type="entry name" value="TAXi_C"/>
</dbReference>
<evidence type="ECO:0000256" key="2">
    <source>
        <dbReference type="ARBA" id="ARBA00022670"/>
    </source>
</evidence>
<feature type="disulfide bond" evidence="9">
    <location>
        <begin position="21"/>
        <end position="36"/>
    </location>
</feature>
<comment type="caution">
    <text evidence="11">The sequence shown here is derived from an EMBL/GenBank/DDBJ whole genome shotgun (WGS) entry which is preliminary data.</text>
</comment>
<evidence type="ECO:0000259" key="10">
    <source>
        <dbReference type="PROSITE" id="PS51767"/>
    </source>
</evidence>
<accession>A0A388K0V1</accession>
<dbReference type="PROSITE" id="PS00141">
    <property type="entry name" value="ASP_PROTEASE"/>
    <property type="match status" value="1"/>
</dbReference>
<dbReference type="OMA" id="NEFCATA"/>
<name>A0A388K0V1_CHABU</name>
<dbReference type="Gene3D" id="2.40.70.10">
    <property type="entry name" value="Acid Proteases"/>
    <property type="match status" value="2"/>
</dbReference>
<dbReference type="AlphaFoldDB" id="A0A388K0V1"/>
<dbReference type="SUPFAM" id="SSF50630">
    <property type="entry name" value="Acid proteases"/>
    <property type="match status" value="1"/>
</dbReference>
<dbReference type="InterPro" id="IPR001461">
    <property type="entry name" value="Aspartic_peptidase_A1"/>
</dbReference>
<evidence type="ECO:0000256" key="1">
    <source>
        <dbReference type="ARBA" id="ARBA00007447"/>
    </source>
</evidence>
<keyword evidence="12" id="KW-1185">Reference proteome</keyword>
<sequence length="381" mass="41500">MCDKSDTAVFGNGLCCREQNCPFRNTESSTNKAVYCDDKECVDLVSDGYGHCGNCTIQELADYKKCPKQSSLGDRCYYATYYEDGSSSYGTFRQDVLHLPTGKDNHAVNLAFGCGRYQTGLLFKDPYRPSFVDGILGLGRGTYGLPSVLANNGYKKVFAHCLGGGSGGGLLTFGEPQGINDDEVQFTPFTPGESPLKYYVDFNDVSVGKTRLGVLNGSCATRGALVDSGAAITRLPGRAYEAIMREIMDQAKIPFNVTLSKEMTFTCFSGHLKKGADDAEAVNEVLPTITLHLGGIDVEIRPSDYTLRWKPEEGLLRPCVFLMADEQCVIGVSVMRNYLVIYDMENSAAGGLGRLGWKRSYCETGRGTIVNSPEVQSDSCH</sequence>
<evidence type="ECO:0000313" key="11">
    <source>
        <dbReference type="EMBL" id="GBG63657.1"/>
    </source>
</evidence>
<dbReference type="Pfam" id="PF14541">
    <property type="entry name" value="TAXi_C"/>
    <property type="match status" value="1"/>
</dbReference>
<comment type="subcellular location">
    <subcellularLocation>
        <location evidence="8">Endomembrane system</location>
        <topology evidence="8">Single-pass type I membrane protein</topology>
    </subcellularLocation>
</comment>